<evidence type="ECO:0000313" key="6">
    <source>
        <dbReference type="Proteomes" id="UP001321421"/>
    </source>
</evidence>
<dbReference type="InterPro" id="IPR011008">
    <property type="entry name" value="Dimeric_a/b-barrel"/>
</dbReference>
<dbReference type="EMBL" id="AP027735">
    <property type="protein sequence ID" value="BDZ57949.1"/>
    <property type="molecule type" value="Genomic_DNA"/>
</dbReference>
<keyword evidence="6" id="KW-1185">Reference proteome</keyword>
<keyword evidence="2" id="KW-0238">DNA-binding</keyword>
<dbReference type="PROSITE" id="PS50956">
    <property type="entry name" value="HTH_ASNC_2"/>
    <property type="match status" value="1"/>
</dbReference>
<dbReference type="InterPro" id="IPR036390">
    <property type="entry name" value="WH_DNA-bd_sf"/>
</dbReference>
<dbReference type="InterPro" id="IPR011991">
    <property type="entry name" value="ArsR-like_HTH"/>
</dbReference>
<dbReference type="Proteomes" id="UP001321421">
    <property type="component" value="Chromosome"/>
</dbReference>
<dbReference type="PROSITE" id="PS00519">
    <property type="entry name" value="HTH_ASNC_1"/>
    <property type="match status" value="1"/>
</dbReference>
<keyword evidence="1" id="KW-0805">Transcription regulation</keyword>
<dbReference type="Gene3D" id="1.10.10.10">
    <property type="entry name" value="Winged helix-like DNA-binding domain superfamily/Winged helix DNA-binding domain"/>
    <property type="match status" value="1"/>
</dbReference>
<evidence type="ECO:0000256" key="1">
    <source>
        <dbReference type="ARBA" id="ARBA00023015"/>
    </source>
</evidence>
<gene>
    <name evidence="5" type="primary">lrp</name>
    <name evidence="5" type="ORF">GCM10025872_16060</name>
</gene>
<dbReference type="PANTHER" id="PTHR30154:SF53">
    <property type="entry name" value="HTH-TYPE TRANSCRIPTIONAL REGULATOR LRPC"/>
    <property type="match status" value="1"/>
</dbReference>
<dbReference type="SUPFAM" id="SSF46785">
    <property type="entry name" value="Winged helix' DNA-binding domain"/>
    <property type="match status" value="1"/>
</dbReference>
<dbReference type="Gene3D" id="3.30.70.920">
    <property type="match status" value="1"/>
</dbReference>
<dbReference type="CDD" id="cd00090">
    <property type="entry name" value="HTH_ARSR"/>
    <property type="match status" value="1"/>
</dbReference>
<dbReference type="InterPro" id="IPR036388">
    <property type="entry name" value="WH-like_DNA-bd_sf"/>
</dbReference>
<keyword evidence="3" id="KW-0804">Transcription</keyword>
<proteinExistence type="predicted"/>
<evidence type="ECO:0000259" key="4">
    <source>
        <dbReference type="PROSITE" id="PS50956"/>
    </source>
</evidence>
<evidence type="ECO:0000256" key="3">
    <source>
        <dbReference type="ARBA" id="ARBA00023163"/>
    </source>
</evidence>
<accession>A0ABM8HAL0</accession>
<dbReference type="PANTHER" id="PTHR30154">
    <property type="entry name" value="LEUCINE-RESPONSIVE REGULATORY PROTEIN"/>
    <property type="match status" value="1"/>
</dbReference>
<dbReference type="SMART" id="SM00344">
    <property type="entry name" value="HTH_ASNC"/>
    <property type="match status" value="1"/>
</dbReference>
<evidence type="ECO:0000313" key="5">
    <source>
        <dbReference type="EMBL" id="BDZ57949.1"/>
    </source>
</evidence>
<dbReference type="SUPFAM" id="SSF54909">
    <property type="entry name" value="Dimeric alpha+beta barrel"/>
    <property type="match status" value="1"/>
</dbReference>
<reference evidence="6" key="1">
    <citation type="journal article" date="2019" name="Int. J. Syst. Evol. Microbiol.">
        <title>The Global Catalogue of Microorganisms (GCM) 10K type strain sequencing project: providing services to taxonomists for standard genome sequencing and annotation.</title>
        <authorList>
            <consortium name="The Broad Institute Genomics Platform"/>
            <consortium name="The Broad Institute Genome Sequencing Center for Infectious Disease"/>
            <person name="Wu L."/>
            <person name="Ma J."/>
        </authorList>
    </citation>
    <scope>NUCLEOTIDE SEQUENCE [LARGE SCALE GENOMIC DNA]</scope>
    <source>
        <strain evidence="6">NBRC 110608</strain>
    </source>
</reference>
<name>A0ABM8HAL0_9MICO</name>
<dbReference type="Pfam" id="PF01037">
    <property type="entry name" value="AsnC_trans_reg"/>
    <property type="match status" value="1"/>
</dbReference>
<feature type="domain" description="HTH asnC-type" evidence="4">
    <location>
        <begin position="4"/>
        <end position="65"/>
    </location>
</feature>
<sequence length="160" mass="17607">MSGMEALDRQIVQLLARDGRMSFTDLGRHTGLSTSAVHQRVRRLEERGVIRGYRASLDYEQADLPLTALISVTPFDPAAPDDVPERLTHITEIDSCYSVAGDESYVLLVRVASPSALEELLAKVRAASNVTTRTTVVLSTPWEDRSPIDRPDAVEVDETA</sequence>
<evidence type="ECO:0000256" key="2">
    <source>
        <dbReference type="ARBA" id="ARBA00023125"/>
    </source>
</evidence>
<dbReference type="InterPro" id="IPR000485">
    <property type="entry name" value="AsnC-type_HTH_dom"/>
</dbReference>
<protein>
    <submittedName>
        <fullName evidence="5">AsnC family transcriptional regulator</fullName>
    </submittedName>
</protein>
<dbReference type="Pfam" id="PF13404">
    <property type="entry name" value="HTH_AsnC-type"/>
    <property type="match status" value="1"/>
</dbReference>
<dbReference type="PRINTS" id="PR00033">
    <property type="entry name" value="HTHASNC"/>
</dbReference>
<organism evidence="5 6">
    <name type="scientific">Barrientosiimonas endolithica</name>
    <dbReference type="NCBI Taxonomy" id="1535208"/>
    <lineage>
        <taxon>Bacteria</taxon>
        <taxon>Bacillati</taxon>
        <taxon>Actinomycetota</taxon>
        <taxon>Actinomycetes</taxon>
        <taxon>Micrococcales</taxon>
        <taxon>Dermacoccaceae</taxon>
        <taxon>Barrientosiimonas</taxon>
    </lineage>
</organism>
<dbReference type="InterPro" id="IPR019888">
    <property type="entry name" value="Tscrpt_reg_AsnC-like"/>
</dbReference>
<dbReference type="InterPro" id="IPR019885">
    <property type="entry name" value="Tscrpt_reg_HTH_AsnC-type_CS"/>
</dbReference>
<dbReference type="InterPro" id="IPR019887">
    <property type="entry name" value="Tscrpt_reg_AsnC/Lrp_C"/>
</dbReference>